<feature type="domain" description="DUF6542" evidence="3">
    <location>
        <begin position="1"/>
        <end position="112"/>
    </location>
</feature>
<keyword evidence="2" id="KW-0812">Transmembrane</keyword>
<feature type="transmembrane region" description="Helical" evidence="2">
    <location>
        <begin position="23"/>
        <end position="42"/>
    </location>
</feature>
<feature type="compositionally biased region" description="Basic and acidic residues" evidence="1">
    <location>
        <begin position="254"/>
        <end position="288"/>
    </location>
</feature>
<evidence type="ECO:0000256" key="1">
    <source>
        <dbReference type="SAM" id="MobiDB-lite"/>
    </source>
</evidence>
<keyword evidence="2" id="KW-0472">Membrane</keyword>
<reference evidence="4 5" key="1">
    <citation type="journal article" date="2019" name="Emerg. Microbes Infect.">
        <title>Comprehensive subspecies identification of 175 nontuberculous mycobacteria species based on 7547 genomic profiles.</title>
        <authorList>
            <person name="Matsumoto Y."/>
            <person name="Kinjo T."/>
            <person name="Motooka D."/>
            <person name="Nabeya D."/>
            <person name="Jung N."/>
            <person name="Uechi K."/>
            <person name="Horii T."/>
            <person name="Iida T."/>
            <person name="Fujita J."/>
            <person name="Nakamura S."/>
        </authorList>
    </citation>
    <scope>NUCLEOTIDE SEQUENCE [LARGE SCALE GENOMIC DNA]</scope>
    <source>
        <strain evidence="4 5">JCM 18439</strain>
    </source>
</reference>
<feature type="compositionally biased region" description="Low complexity" evidence="1">
    <location>
        <begin position="189"/>
        <end position="200"/>
    </location>
</feature>
<dbReference type="Pfam" id="PF20177">
    <property type="entry name" value="DUF6542"/>
    <property type="match status" value="1"/>
</dbReference>
<evidence type="ECO:0000313" key="5">
    <source>
        <dbReference type="Proteomes" id="UP000466431"/>
    </source>
</evidence>
<proteinExistence type="predicted"/>
<dbReference type="AlphaFoldDB" id="A0A7I7RQI5"/>
<gene>
    <name evidence="4" type="ORF">MCEL_44200</name>
</gene>
<protein>
    <recommendedName>
        <fullName evidence="3">DUF6542 domain-containing protein</fullName>
    </recommendedName>
</protein>
<dbReference type="KEGG" id="mcee:MCEL_44200"/>
<evidence type="ECO:0000256" key="2">
    <source>
        <dbReference type="SAM" id="Phobius"/>
    </source>
</evidence>
<feature type="transmembrane region" description="Helical" evidence="2">
    <location>
        <begin position="54"/>
        <end position="74"/>
    </location>
</feature>
<name>A0A7I7RQI5_MYCCF</name>
<keyword evidence="5" id="KW-1185">Reference proteome</keyword>
<dbReference type="InterPro" id="IPR046672">
    <property type="entry name" value="DUF6542"/>
</dbReference>
<feature type="region of interest" description="Disordered" evidence="1">
    <location>
        <begin position="158"/>
        <end position="333"/>
    </location>
</feature>
<dbReference type="Proteomes" id="UP000466431">
    <property type="component" value="Chromosome"/>
</dbReference>
<keyword evidence="2" id="KW-1133">Transmembrane helix</keyword>
<evidence type="ECO:0000259" key="3">
    <source>
        <dbReference type="Pfam" id="PF20177"/>
    </source>
</evidence>
<feature type="compositionally biased region" description="Basic and acidic residues" evidence="1">
    <location>
        <begin position="303"/>
        <end position="325"/>
    </location>
</feature>
<dbReference type="EMBL" id="AP022591">
    <property type="protein sequence ID" value="BBY46125.1"/>
    <property type="molecule type" value="Genomic_DNA"/>
</dbReference>
<feature type="compositionally biased region" description="Polar residues" evidence="1">
    <location>
        <begin position="177"/>
        <end position="188"/>
    </location>
</feature>
<evidence type="ECO:0000313" key="4">
    <source>
        <dbReference type="EMBL" id="BBY46125.1"/>
    </source>
</evidence>
<organism evidence="4 5">
    <name type="scientific">Mycolicibacterium celeriflavum</name>
    <name type="common">Mycobacterium celeriflavum</name>
    <dbReference type="NCBI Taxonomy" id="1249101"/>
    <lineage>
        <taxon>Bacteria</taxon>
        <taxon>Bacillati</taxon>
        <taxon>Actinomycetota</taxon>
        <taxon>Actinomycetes</taxon>
        <taxon>Mycobacteriales</taxon>
        <taxon>Mycobacteriaceae</taxon>
        <taxon>Mycolicibacterium</taxon>
    </lineage>
</organism>
<feature type="transmembrane region" description="Helical" evidence="2">
    <location>
        <begin position="94"/>
        <end position="112"/>
    </location>
</feature>
<sequence>MLVAITATAIGFAFDAGSGGKELSSVFAACYLLGCLAAVLAVRQEAVFTAVIQPPLILFVSVPGAYFLFTGGQFTGVKDLAINCGYPLIERFPLMFFTSAAVLLVGMVRWYVGMATRRTSPQAADDRSESKPGRVAELATALMNKGVAKVSALLARPSHDDAEEVAPPRRKRAESVSRPTRTGRTASNRSGRPTSRTSTPRPRHVRPPETEVIEPVAERPRRPRSGRHAEPPSSAEPRRRPRASNPRQPGPPPSERRVGYERTGRDRTGERPERRRRFDDYQPREPHRSNGNGTHHPVSRVRYRGEETDDRAEYRTRRRTPRDWEADSWEYDI</sequence>
<accession>A0A7I7RQI5</accession>